<organism evidence="1 2">
    <name type="scientific">Choristoneura fumiferana</name>
    <name type="common">Spruce budworm moth</name>
    <name type="synonym">Archips fumiferana</name>
    <dbReference type="NCBI Taxonomy" id="7141"/>
    <lineage>
        <taxon>Eukaryota</taxon>
        <taxon>Metazoa</taxon>
        <taxon>Ecdysozoa</taxon>
        <taxon>Arthropoda</taxon>
        <taxon>Hexapoda</taxon>
        <taxon>Insecta</taxon>
        <taxon>Pterygota</taxon>
        <taxon>Neoptera</taxon>
        <taxon>Endopterygota</taxon>
        <taxon>Lepidoptera</taxon>
        <taxon>Glossata</taxon>
        <taxon>Ditrysia</taxon>
        <taxon>Tortricoidea</taxon>
        <taxon>Tortricidae</taxon>
        <taxon>Tortricinae</taxon>
        <taxon>Choristoneura</taxon>
    </lineage>
</organism>
<keyword evidence="2" id="KW-1185">Reference proteome</keyword>
<evidence type="ECO:0000313" key="2">
    <source>
        <dbReference type="Proteomes" id="UP001064048"/>
    </source>
</evidence>
<dbReference type="Proteomes" id="UP001064048">
    <property type="component" value="Chromosome 21"/>
</dbReference>
<evidence type="ECO:0000313" key="1">
    <source>
        <dbReference type="EMBL" id="KAI8434298.1"/>
    </source>
</evidence>
<gene>
    <name evidence="1" type="ORF">MSG28_012381</name>
</gene>
<dbReference type="EMBL" id="CM046121">
    <property type="protein sequence ID" value="KAI8434298.1"/>
    <property type="molecule type" value="Genomic_DNA"/>
</dbReference>
<accession>A0ACC0KCV4</accession>
<name>A0ACC0KCV4_CHOFU</name>
<comment type="caution">
    <text evidence="1">The sequence shown here is derived from an EMBL/GenBank/DDBJ whole genome shotgun (WGS) entry which is preliminary data.</text>
</comment>
<proteinExistence type="predicted"/>
<sequence>MSITTLYYVHLKKENAHEDSIWCCGWSRIGSEKKKPEENAENNENSQDSNHSQEVAEDYIITGGLDDLIKIWQLDSNGKLELKHQLEGHSLGVISVAVSPDGKTLASSSQDSSLILWDIASGEKLKTMETDTTDVWTLDFSPDGKHVISGSNAGKILIFSVETGKQEQTLDTRGKFTLSVAYNAIMNDNSPLASTDVLPLLQCRQFTWWEAYQHFVFRLSGCKGVLDEPVNSYCIFRYRTTQNNTIEQSPDGKYIASGALDGIINIFDVAQGKLVHTLEGHAMPIRSLCFSPDSQLLLTGSDDGHMKLYDVVHANLAGTLSGHASWVLSVAFSPDGKRFVSSSADRTVRVWDLDSMQCQNVFKENNDQVVGPCARSARIDTTILLANPAVKQQCLHCCVSARRYSILLKKEGAHNDPIYCCAWTKTHTTEDKKVPAKDFIATGGLDGLVKVWLFENNKLELVHTLEEHSMAVVSVAISKDGHTLASTSLDSSLIIWDLLSGNKVHTIQNTSTDVWKVAFSPDGSQIVTGSHTGKLYVYGIEKATLDKVLDTRGRFVLSVAWSPNKKYIASGSTDGVVCLLDAEQGKLLHTIQAHTAAVHSVAFSPDSRLVITASADGNVNMYNVASASAQGSAQLKSWAMAACFSGDGARAAAARADGSVRVALTGKLQELKVFKEHSGSVCGLQFNAEGNRLLSVSKDCCINIYDCPIPPKEAKK</sequence>
<reference evidence="1 2" key="1">
    <citation type="journal article" date="2022" name="Genome Biol. Evol.">
        <title>The Spruce Budworm Genome: Reconstructing the Evolutionary History of Antifreeze Proteins.</title>
        <authorList>
            <person name="Beliveau C."/>
            <person name="Gagne P."/>
            <person name="Picq S."/>
            <person name="Vernygora O."/>
            <person name="Keeling C.I."/>
            <person name="Pinkney K."/>
            <person name="Doucet D."/>
            <person name="Wen F."/>
            <person name="Johnston J.S."/>
            <person name="Maaroufi H."/>
            <person name="Boyle B."/>
            <person name="Laroche J."/>
            <person name="Dewar K."/>
            <person name="Juretic N."/>
            <person name="Blackburn G."/>
            <person name="Nisole A."/>
            <person name="Brunet B."/>
            <person name="Brandao M."/>
            <person name="Lumley L."/>
            <person name="Duan J."/>
            <person name="Quan G."/>
            <person name="Lucarotti C.J."/>
            <person name="Roe A.D."/>
            <person name="Sperling F.A.H."/>
            <person name="Levesque R.C."/>
            <person name="Cusson M."/>
        </authorList>
    </citation>
    <scope>NUCLEOTIDE SEQUENCE [LARGE SCALE GENOMIC DNA]</scope>
    <source>
        <strain evidence="1">Glfc:IPQL:Cfum</strain>
    </source>
</reference>
<protein>
    <submittedName>
        <fullName evidence="1">Uncharacterized protein</fullName>
    </submittedName>
</protein>